<dbReference type="AlphaFoldDB" id="A0AAW3WAL4"/>
<reference evidence="1" key="2">
    <citation type="journal article" date="2022" name="Nat. Biotechnol.">
        <title>Carbon-negative production of acetone and isopropanol by gas fermentation at industrial pilot scale.</title>
        <authorList>
            <person name="Liew F.E."/>
            <person name="Nogle R."/>
            <person name="Abdalla T."/>
            <person name="Rasor B.J."/>
            <person name="Canter C."/>
            <person name="Jensen R.O."/>
            <person name="Wang L."/>
            <person name="Strutz J."/>
            <person name="Chirania P."/>
            <person name="De Tissera S."/>
            <person name="Mueller A.P."/>
            <person name="Ruan Z."/>
            <person name="Gao A."/>
            <person name="Tran L."/>
            <person name="Engle N.L."/>
            <person name="Bromley J.C."/>
            <person name="Daniell J."/>
            <person name="Conrado R."/>
            <person name="Tschaplinski T.J."/>
            <person name="Giannone R.J."/>
            <person name="Hettich R.L."/>
            <person name="Karim A.S."/>
            <person name="Simpson S.D."/>
            <person name="Brown S.D."/>
            <person name="Leang C."/>
            <person name="Jewett M.C."/>
            <person name="Kopke M."/>
        </authorList>
    </citation>
    <scope>NUCLEOTIDE SEQUENCE</scope>
    <source>
        <strain evidence="1">DJ015</strain>
    </source>
</reference>
<proteinExistence type="predicted"/>
<dbReference type="Proteomes" id="UP001194098">
    <property type="component" value="Unassembled WGS sequence"/>
</dbReference>
<dbReference type="RefSeq" id="WP_171780698.1">
    <property type="nucleotide sequence ID" value="NZ_JABAGV010000029.1"/>
</dbReference>
<comment type="caution">
    <text evidence="1">The sequence shown here is derived from an EMBL/GenBank/DDBJ whole genome shotgun (WGS) entry which is preliminary data.</text>
</comment>
<sequence>MNNKNKINLDVIKDLSDEIKENLSDNKIYDLLNLTDASLYEIIHAYTRNNSDNFNSKDKIKNLIIDIFNDEPFIILWRIVDDVKMIQITRAFDNVDAGEDYREYKFKIYQDFTIDELYKVASVDNLRMIRNVNEEIEDVSFVKYQFKNINLFDKTVFLEGQFERIDNISIWDAENIGVEIKFDAYGVHENIPMFFMYIVEACINHKYNNDTMAFFNIFAGLNNFIDTIYHETFNFYVENYDHYMKSIAEWYDEETKEDKKIALKCADDYLKSKIRQFSNLYKKLIKGKLTEVSKEIGIFKSIENLIARMKELEEHRNEIGHGDKLTMNIDFGQVLYDVLTLIFSILRRENFDDNGWEYLIYNDLNN</sequence>
<reference evidence="1" key="1">
    <citation type="submission" date="2020-04" db="EMBL/GenBank/DDBJ databases">
        <authorList>
            <person name="Brown S."/>
        </authorList>
    </citation>
    <scope>NUCLEOTIDE SEQUENCE</scope>
    <source>
        <strain evidence="1">DJ015</strain>
    </source>
</reference>
<name>A0AAW3WAL4_CLOBE</name>
<organism evidence="1 2">
    <name type="scientific">Clostridium beijerinckii</name>
    <name type="common">Clostridium MP</name>
    <dbReference type="NCBI Taxonomy" id="1520"/>
    <lineage>
        <taxon>Bacteria</taxon>
        <taxon>Bacillati</taxon>
        <taxon>Bacillota</taxon>
        <taxon>Clostridia</taxon>
        <taxon>Eubacteriales</taxon>
        <taxon>Clostridiaceae</taxon>
        <taxon>Clostridium</taxon>
    </lineage>
</organism>
<protein>
    <recommendedName>
        <fullName evidence="3">RiboL-PSP-HEPN domain-containing protein</fullName>
    </recommendedName>
</protein>
<evidence type="ECO:0000313" key="2">
    <source>
        <dbReference type="Proteomes" id="UP001194098"/>
    </source>
</evidence>
<dbReference type="EMBL" id="JABAGV010000029">
    <property type="protein sequence ID" value="MBC2475544.1"/>
    <property type="molecule type" value="Genomic_DNA"/>
</dbReference>
<accession>A0AAW3WAL4</accession>
<evidence type="ECO:0008006" key="3">
    <source>
        <dbReference type="Google" id="ProtNLM"/>
    </source>
</evidence>
<gene>
    <name evidence="1" type="ORF">HGI39_12645</name>
</gene>
<evidence type="ECO:0000313" key="1">
    <source>
        <dbReference type="EMBL" id="MBC2475544.1"/>
    </source>
</evidence>